<dbReference type="AlphaFoldDB" id="A0AAV7UPJ6"/>
<sequence length="157" mass="17656">MEANKVVQALKVLQEAGREDLTKEGVLEQAWVGLKRPKRSSADRVSAAVLACKSPESSPKKCKKFRAKSFAGRKVSVSPEREREEVEELYIEGLPGVSSVRGVERVFPEDLELRCSSSWRQPVEGPFLCRLRVGRARRWSAALERAHSARRGGRRLQ</sequence>
<evidence type="ECO:0000313" key="1">
    <source>
        <dbReference type="EMBL" id="KAJ1190692.1"/>
    </source>
</evidence>
<accession>A0AAV7UPJ6</accession>
<evidence type="ECO:0000313" key="2">
    <source>
        <dbReference type="Proteomes" id="UP001066276"/>
    </source>
</evidence>
<protein>
    <submittedName>
        <fullName evidence="1">Uncharacterized protein</fullName>
    </submittedName>
</protein>
<dbReference type="Proteomes" id="UP001066276">
    <property type="component" value="Chromosome 2_2"/>
</dbReference>
<name>A0AAV7UPJ6_PLEWA</name>
<proteinExistence type="predicted"/>
<keyword evidence="2" id="KW-1185">Reference proteome</keyword>
<dbReference type="EMBL" id="JANPWB010000004">
    <property type="protein sequence ID" value="KAJ1190692.1"/>
    <property type="molecule type" value="Genomic_DNA"/>
</dbReference>
<comment type="caution">
    <text evidence="1">The sequence shown here is derived from an EMBL/GenBank/DDBJ whole genome shotgun (WGS) entry which is preliminary data.</text>
</comment>
<organism evidence="1 2">
    <name type="scientific">Pleurodeles waltl</name>
    <name type="common">Iberian ribbed newt</name>
    <dbReference type="NCBI Taxonomy" id="8319"/>
    <lineage>
        <taxon>Eukaryota</taxon>
        <taxon>Metazoa</taxon>
        <taxon>Chordata</taxon>
        <taxon>Craniata</taxon>
        <taxon>Vertebrata</taxon>
        <taxon>Euteleostomi</taxon>
        <taxon>Amphibia</taxon>
        <taxon>Batrachia</taxon>
        <taxon>Caudata</taxon>
        <taxon>Salamandroidea</taxon>
        <taxon>Salamandridae</taxon>
        <taxon>Pleurodelinae</taxon>
        <taxon>Pleurodeles</taxon>
    </lineage>
</organism>
<reference evidence="1" key="1">
    <citation type="journal article" date="2022" name="bioRxiv">
        <title>Sequencing and chromosome-scale assembly of the giantPleurodeles waltlgenome.</title>
        <authorList>
            <person name="Brown T."/>
            <person name="Elewa A."/>
            <person name="Iarovenko S."/>
            <person name="Subramanian E."/>
            <person name="Araus A.J."/>
            <person name="Petzold A."/>
            <person name="Susuki M."/>
            <person name="Suzuki K.-i.T."/>
            <person name="Hayashi T."/>
            <person name="Toyoda A."/>
            <person name="Oliveira C."/>
            <person name="Osipova E."/>
            <person name="Leigh N.D."/>
            <person name="Simon A."/>
            <person name="Yun M.H."/>
        </authorList>
    </citation>
    <scope>NUCLEOTIDE SEQUENCE</scope>
    <source>
        <strain evidence="1">20211129_DDA</strain>
        <tissue evidence="1">Liver</tissue>
    </source>
</reference>
<gene>
    <name evidence="1" type="ORF">NDU88_000014</name>
</gene>